<reference evidence="1 2" key="1">
    <citation type="submission" date="2023-07" db="EMBL/GenBank/DDBJ databases">
        <title>Sorghum-associated microbial communities from plants grown in Nebraska, USA.</title>
        <authorList>
            <person name="Schachtman D."/>
        </authorList>
    </citation>
    <scope>NUCLEOTIDE SEQUENCE [LARGE SCALE GENOMIC DNA]</scope>
    <source>
        <strain evidence="1 2">DS1316</strain>
    </source>
</reference>
<organism evidence="1 2">
    <name type="scientific">Paraburkholderia terricola</name>
    <dbReference type="NCBI Taxonomy" id="169427"/>
    <lineage>
        <taxon>Bacteria</taxon>
        <taxon>Pseudomonadati</taxon>
        <taxon>Pseudomonadota</taxon>
        <taxon>Betaproteobacteria</taxon>
        <taxon>Burkholderiales</taxon>
        <taxon>Burkholderiaceae</taxon>
        <taxon>Paraburkholderia</taxon>
    </lineage>
</organism>
<evidence type="ECO:0000313" key="1">
    <source>
        <dbReference type="EMBL" id="MDR6407757.1"/>
    </source>
</evidence>
<proteinExistence type="predicted"/>
<evidence type="ECO:0000313" key="2">
    <source>
        <dbReference type="Proteomes" id="UP001264340"/>
    </source>
</evidence>
<keyword evidence="2" id="KW-1185">Reference proteome</keyword>
<comment type="caution">
    <text evidence="1">The sequence shown here is derived from an EMBL/GenBank/DDBJ whole genome shotgun (WGS) entry which is preliminary data.</text>
</comment>
<protein>
    <submittedName>
        <fullName evidence="1">Uncharacterized protein</fullName>
    </submittedName>
</protein>
<accession>A0ABU1LLY4</accession>
<dbReference type="EMBL" id="JAVDRP010000002">
    <property type="protein sequence ID" value="MDR6407757.1"/>
    <property type="molecule type" value="Genomic_DNA"/>
</dbReference>
<name>A0ABU1LLY4_9BURK</name>
<dbReference type="Proteomes" id="UP001264340">
    <property type="component" value="Unassembled WGS sequence"/>
</dbReference>
<sequence>MFDVTVPKFNNMLTIPVLQWEIPVTANQAIQVINVGAKGAKIVNDVQNAEKK</sequence>
<gene>
    <name evidence="1" type="ORF">J2804_001145</name>
</gene>